<organism evidence="2 3">
    <name type="scientific">Glomus cerebriforme</name>
    <dbReference type="NCBI Taxonomy" id="658196"/>
    <lineage>
        <taxon>Eukaryota</taxon>
        <taxon>Fungi</taxon>
        <taxon>Fungi incertae sedis</taxon>
        <taxon>Mucoromycota</taxon>
        <taxon>Glomeromycotina</taxon>
        <taxon>Glomeromycetes</taxon>
        <taxon>Glomerales</taxon>
        <taxon>Glomeraceae</taxon>
        <taxon>Glomus</taxon>
    </lineage>
</organism>
<evidence type="ECO:0000313" key="3">
    <source>
        <dbReference type="Proteomes" id="UP000265703"/>
    </source>
</evidence>
<name>A0A397STH8_9GLOM</name>
<comment type="caution">
    <text evidence="2">The sequence shown here is derived from an EMBL/GenBank/DDBJ whole genome shotgun (WGS) entry which is preliminary data.</text>
</comment>
<gene>
    <name evidence="2" type="ORF">C1645_775542</name>
</gene>
<dbReference type="Proteomes" id="UP000265703">
    <property type="component" value="Unassembled WGS sequence"/>
</dbReference>
<accession>A0A397STH8</accession>
<dbReference type="AlphaFoldDB" id="A0A397STH8"/>
<dbReference type="EMBL" id="QKYT01000274">
    <property type="protein sequence ID" value="RIA88219.1"/>
    <property type="molecule type" value="Genomic_DNA"/>
</dbReference>
<evidence type="ECO:0000313" key="2">
    <source>
        <dbReference type="EMBL" id="RIA88219.1"/>
    </source>
</evidence>
<keyword evidence="3" id="KW-1185">Reference proteome</keyword>
<evidence type="ECO:0000256" key="1">
    <source>
        <dbReference type="SAM" id="MobiDB-lite"/>
    </source>
</evidence>
<sequence length="419" mass="48313">MCDPAGSQPPQRVEKASYDTINVKLKSEIIVRIDQVPLQDSAKVQKAEDTIEKELQMTSSTDNQEEVDLMNFDDNWSDFDNNNDPIREVAHNAQQHVSMIDQLLCDLNFGRDKDESKVIKSNNVQENKMTQNEQTTSKPPEQETPKKKVDDKMRTNNDVFMFQVPPVSSLVSTKMPSDPSYFKPTNGTKPAVTSYTCVTNTTQTGPSHVKPVNEMQPTVIPRTRITKKTQTDITFPVETAVQKQNCKPRRRKIYSFVELLIYQFSPITKELHNDVGGRFSQYVVDYDLLNENPQVSNNQPRYPGVLRGSIQQQRNGWNNKGFDSRDRSMNCKDRFVTSQSRRHFESPLELSFLKECVIAQNRWTALLREKELRTSYMKEVKDCKDMKWINLHMNLTDKHSESCLVHKVINGQNKAVKEE</sequence>
<feature type="region of interest" description="Disordered" evidence="1">
    <location>
        <begin position="119"/>
        <end position="150"/>
    </location>
</feature>
<dbReference type="OrthoDB" id="2408542at2759"/>
<feature type="compositionally biased region" description="Basic and acidic residues" evidence="1">
    <location>
        <begin position="140"/>
        <end position="150"/>
    </location>
</feature>
<protein>
    <submittedName>
        <fullName evidence="2">Uncharacterized protein</fullName>
    </submittedName>
</protein>
<feature type="compositionally biased region" description="Polar residues" evidence="1">
    <location>
        <begin position="119"/>
        <end position="139"/>
    </location>
</feature>
<reference evidence="2 3" key="1">
    <citation type="submission" date="2018-06" db="EMBL/GenBank/DDBJ databases">
        <title>Comparative genomics reveals the genomic features of Rhizophagus irregularis, R. cerebriforme, R. diaphanum and Gigaspora rosea, and their symbiotic lifestyle signature.</title>
        <authorList>
            <person name="Morin E."/>
            <person name="San Clemente H."/>
            <person name="Chen E.C.H."/>
            <person name="De La Providencia I."/>
            <person name="Hainaut M."/>
            <person name="Kuo A."/>
            <person name="Kohler A."/>
            <person name="Murat C."/>
            <person name="Tang N."/>
            <person name="Roy S."/>
            <person name="Loubradou J."/>
            <person name="Henrissat B."/>
            <person name="Grigoriev I.V."/>
            <person name="Corradi N."/>
            <person name="Roux C."/>
            <person name="Martin F.M."/>
        </authorList>
    </citation>
    <scope>NUCLEOTIDE SEQUENCE [LARGE SCALE GENOMIC DNA]</scope>
    <source>
        <strain evidence="2 3">DAOM 227022</strain>
    </source>
</reference>
<proteinExistence type="predicted"/>